<evidence type="ECO:0000256" key="2">
    <source>
        <dbReference type="ARBA" id="ARBA00005722"/>
    </source>
</evidence>
<comment type="similarity">
    <text evidence="2">Belongs to the MipA/OmpV family.</text>
</comment>
<comment type="subcellular location">
    <subcellularLocation>
        <location evidence="1">Cell outer membrane</location>
    </subcellularLocation>
</comment>
<dbReference type="RefSeq" id="WP_166745444.1">
    <property type="nucleotide sequence ID" value="NZ_BAAAEV010000001.1"/>
</dbReference>
<keyword evidence="3 6" id="KW-0732">Signal</keyword>
<comment type="caution">
    <text evidence="7">The sequence shown here is derived from an EMBL/GenBank/DDBJ whole genome shotgun (WGS) entry which is preliminary data.</text>
</comment>
<dbReference type="PANTHER" id="PTHR38776:SF1">
    <property type="entry name" value="MLTA-INTERACTING PROTEIN-RELATED"/>
    <property type="match status" value="1"/>
</dbReference>
<keyword evidence="8" id="KW-1185">Reference proteome</keyword>
<evidence type="ECO:0000256" key="4">
    <source>
        <dbReference type="ARBA" id="ARBA00023136"/>
    </source>
</evidence>
<evidence type="ECO:0000256" key="6">
    <source>
        <dbReference type="SAM" id="SignalP"/>
    </source>
</evidence>
<feature type="chain" id="PRO_5045106611" evidence="6">
    <location>
        <begin position="19"/>
        <end position="258"/>
    </location>
</feature>
<evidence type="ECO:0000313" key="7">
    <source>
        <dbReference type="EMBL" id="NIJ23674.1"/>
    </source>
</evidence>
<reference evidence="7 8" key="1">
    <citation type="submission" date="2020-03" db="EMBL/GenBank/DDBJ databases">
        <title>Genomic Encyclopedia of Type Strains, Phase IV (KMG-IV): sequencing the most valuable type-strain genomes for metagenomic binning, comparative biology and taxonomic classification.</title>
        <authorList>
            <person name="Goeker M."/>
        </authorList>
    </citation>
    <scope>NUCLEOTIDE SEQUENCE [LARGE SCALE GENOMIC DNA]</scope>
    <source>
        <strain evidence="7 8">DSM 22753</strain>
    </source>
</reference>
<proteinExistence type="inferred from homology"/>
<dbReference type="PANTHER" id="PTHR38776">
    <property type="entry name" value="MLTA-INTERACTING PROTEIN-RELATED"/>
    <property type="match status" value="1"/>
</dbReference>
<protein>
    <submittedName>
        <fullName evidence="7">Outer membrane protein</fullName>
    </submittedName>
</protein>
<evidence type="ECO:0000313" key="8">
    <source>
        <dbReference type="Proteomes" id="UP000788153"/>
    </source>
</evidence>
<feature type="signal peptide" evidence="6">
    <location>
        <begin position="1"/>
        <end position="18"/>
    </location>
</feature>
<evidence type="ECO:0000256" key="1">
    <source>
        <dbReference type="ARBA" id="ARBA00004442"/>
    </source>
</evidence>
<evidence type="ECO:0000256" key="5">
    <source>
        <dbReference type="ARBA" id="ARBA00023237"/>
    </source>
</evidence>
<keyword evidence="4" id="KW-0472">Membrane</keyword>
<name>A0ABX0U1U2_9SPHN</name>
<accession>A0ABX0U1U2</accession>
<evidence type="ECO:0000256" key="3">
    <source>
        <dbReference type="ARBA" id="ARBA00022729"/>
    </source>
</evidence>
<keyword evidence="5" id="KW-0998">Cell outer membrane</keyword>
<dbReference type="Proteomes" id="UP000788153">
    <property type="component" value="Unassembled WGS sequence"/>
</dbReference>
<gene>
    <name evidence="7" type="ORF">FHT01_001216</name>
</gene>
<organism evidence="7 8">
    <name type="scientific">Sphingomonas japonica</name>
    <dbReference type="NCBI Taxonomy" id="511662"/>
    <lineage>
        <taxon>Bacteria</taxon>
        <taxon>Pseudomonadati</taxon>
        <taxon>Pseudomonadota</taxon>
        <taxon>Alphaproteobacteria</taxon>
        <taxon>Sphingomonadales</taxon>
        <taxon>Sphingomonadaceae</taxon>
        <taxon>Sphingomonas</taxon>
    </lineage>
</organism>
<dbReference type="Pfam" id="PF06629">
    <property type="entry name" value="MipA"/>
    <property type="match status" value="1"/>
</dbReference>
<dbReference type="EMBL" id="JAASQP010000001">
    <property type="protein sequence ID" value="NIJ23674.1"/>
    <property type="molecule type" value="Genomic_DNA"/>
</dbReference>
<dbReference type="InterPro" id="IPR010583">
    <property type="entry name" value="MipA"/>
</dbReference>
<sequence length="258" mass="27300">MLPALALALLVAPAAVQAQDTVPDEPLRWRVGLGPQLVPSYPGASGVSLRPFIDVSRARGDDVFAFEAPDESAGFPVWNRGGFAVGPAIGFEGERSTGEIDVAVPEVGFTVEVGGFAQYQLLPALRLRGEVRKGLGGHKGWIANIGADYILRDGDKWLVAAGPRLTLTDRRYQRAYFGVTPDVATATGVAAYDPDGGVQAVGANIGVLRQLTPRWGVSGYAKYDRLIADAGRSPLVRDYGSRDQLSGGVALTYSFGGR</sequence>